<feature type="non-terminal residue" evidence="1">
    <location>
        <position position="141"/>
    </location>
</feature>
<gene>
    <name evidence="1" type="primary">IAH1_2</name>
    <name evidence="1" type="ORF">FBU59_007340</name>
</gene>
<protein>
    <submittedName>
        <fullName evidence="1">Isoamyl acetate-hydrolyzing esterase</fullName>
    </submittedName>
</protein>
<comment type="caution">
    <text evidence="1">The sequence shown here is derived from an EMBL/GenBank/DDBJ whole genome shotgun (WGS) entry which is preliminary data.</text>
</comment>
<dbReference type="Proteomes" id="UP001150603">
    <property type="component" value="Unassembled WGS sequence"/>
</dbReference>
<proteinExistence type="predicted"/>
<evidence type="ECO:0000313" key="1">
    <source>
        <dbReference type="EMBL" id="KAJ1926171.1"/>
    </source>
</evidence>
<keyword evidence="2" id="KW-1185">Reference proteome</keyword>
<dbReference type="EMBL" id="JANBPW010006987">
    <property type="protein sequence ID" value="KAJ1926171.1"/>
    <property type="molecule type" value="Genomic_DNA"/>
</dbReference>
<evidence type="ECO:0000313" key="2">
    <source>
        <dbReference type="Proteomes" id="UP001150603"/>
    </source>
</evidence>
<organism evidence="1 2">
    <name type="scientific">Linderina macrospora</name>
    <dbReference type="NCBI Taxonomy" id="4868"/>
    <lineage>
        <taxon>Eukaryota</taxon>
        <taxon>Fungi</taxon>
        <taxon>Fungi incertae sedis</taxon>
        <taxon>Zoopagomycota</taxon>
        <taxon>Kickxellomycotina</taxon>
        <taxon>Kickxellomycetes</taxon>
        <taxon>Kickxellales</taxon>
        <taxon>Kickxellaceae</taxon>
        <taxon>Linderina</taxon>
    </lineage>
</organism>
<name>A0ACC1IX96_9FUNG</name>
<accession>A0ACC1IX96</accession>
<sequence length="141" mass="16165">MNPANDRRKSKLRLFTVMLGANDAQLAPRKQHVPLDEFEAHIEYFIMSLTSPTSQFYTPDTRIVLITPPPVGEKMWKERLANDGVDELDRHNDNTKKYADVVKALGEKHATPCIDLWTAIEDKVSEIRSSSKEELEYDGYD</sequence>
<reference evidence="1" key="1">
    <citation type="submission" date="2022-07" db="EMBL/GenBank/DDBJ databases">
        <title>Phylogenomic reconstructions and comparative analyses of Kickxellomycotina fungi.</title>
        <authorList>
            <person name="Reynolds N.K."/>
            <person name="Stajich J.E."/>
            <person name="Barry K."/>
            <person name="Grigoriev I.V."/>
            <person name="Crous P."/>
            <person name="Smith M.E."/>
        </authorList>
    </citation>
    <scope>NUCLEOTIDE SEQUENCE</scope>
    <source>
        <strain evidence="1">NRRL 5244</strain>
    </source>
</reference>